<proteinExistence type="predicted"/>
<gene>
    <name evidence="1" type="ORF">MAMP_02748</name>
</gene>
<reference evidence="1 2" key="1">
    <citation type="journal article" date="2011" name="J. Bacteriol.">
        <title>Draft genome sequence of Methylophaga aminisulfidivorans MP T.</title>
        <authorList>
            <person name="Han G.H."/>
            <person name="Kim W."/>
            <person name="Chun J."/>
            <person name="Kim S.W."/>
        </authorList>
    </citation>
    <scope>NUCLEOTIDE SEQUENCE [LARGE SCALE GENOMIC DNA]</scope>
    <source>
        <strain evidence="2">MP(T)</strain>
    </source>
</reference>
<dbReference type="EMBL" id="AFIG01000001">
    <property type="protein sequence ID" value="EGL55754.1"/>
    <property type="molecule type" value="Genomic_DNA"/>
</dbReference>
<organism evidence="1 2">
    <name type="scientific">Methylophaga aminisulfidivorans MP</name>
    <dbReference type="NCBI Taxonomy" id="1026882"/>
    <lineage>
        <taxon>Bacteria</taxon>
        <taxon>Pseudomonadati</taxon>
        <taxon>Pseudomonadota</taxon>
        <taxon>Gammaproteobacteria</taxon>
        <taxon>Thiotrichales</taxon>
        <taxon>Piscirickettsiaceae</taxon>
        <taxon>Methylophaga</taxon>
    </lineage>
</organism>
<name>F5SW33_9GAMM</name>
<sequence>MSKKKKVTDGKQGLVVGTTPDRYRLVDNRLMKPVCHQSYEGDALKGSMLIQDIDKVSLNKKSNITYFVPNNIALLLSVSDKSLQEAKKIHSKYFSNKEIELDLAKMTGDRKEMMDNASSLVCDFLESIQTSIVFGYTALEAFVNLSIPDNYEYTAEKNSKGISEIYDKKAIERWLPLRTKVKSILTGIYNTNKIDSQKWWGNFLNLESYRNEIIHQKSISHTEFYKVYFKPSIFSVCRSPVELITFFHDSHAEENKTNPLWPWLEGLETLPINREYDSSKFEVIGNMYEGIKK</sequence>
<evidence type="ECO:0000313" key="2">
    <source>
        <dbReference type="Proteomes" id="UP000003544"/>
    </source>
</evidence>
<protein>
    <submittedName>
        <fullName evidence="1">Uncharacterized protein</fullName>
    </submittedName>
</protein>
<comment type="caution">
    <text evidence="1">The sequence shown here is derived from an EMBL/GenBank/DDBJ whole genome shotgun (WGS) entry which is preliminary data.</text>
</comment>
<dbReference type="AlphaFoldDB" id="F5SW33"/>
<dbReference type="OrthoDB" id="7055803at2"/>
<dbReference type="RefSeq" id="WP_007145640.1">
    <property type="nucleotide sequence ID" value="NZ_AFIG01000001.1"/>
</dbReference>
<keyword evidence="2" id="KW-1185">Reference proteome</keyword>
<evidence type="ECO:0000313" key="1">
    <source>
        <dbReference type="EMBL" id="EGL55754.1"/>
    </source>
</evidence>
<accession>F5SW33</accession>
<dbReference type="Proteomes" id="UP000003544">
    <property type="component" value="Unassembled WGS sequence"/>
</dbReference>